<name>A0A364Y6K3_9BACT</name>
<dbReference type="Pfam" id="PF12833">
    <property type="entry name" value="HTH_18"/>
    <property type="match status" value="1"/>
</dbReference>
<protein>
    <submittedName>
        <fullName evidence="5">AraC family transcriptional regulator</fullName>
    </submittedName>
</protein>
<dbReference type="InterPro" id="IPR046532">
    <property type="entry name" value="DUF6597"/>
</dbReference>
<gene>
    <name evidence="5" type="ORF">DQQ10_05645</name>
</gene>
<organism evidence="5 6">
    <name type="scientific">Pseudochryseolinea flava</name>
    <dbReference type="NCBI Taxonomy" id="2059302"/>
    <lineage>
        <taxon>Bacteria</taxon>
        <taxon>Pseudomonadati</taxon>
        <taxon>Bacteroidota</taxon>
        <taxon>Cytophagia</taxon>
        <taxon>Cytophagales</taxon>
        <taxon>Fulvivirgaceae</taxon>
        <taxon>Pseudochryseolinea</taxon>
    </lineage>
</organism>
<evidence type="ECO:0000259" key="4">
    <source>
        <dbReference type="PROSITE" id="PS01124"/>
    </source>
</evidence>
<dbReference type="InterPro" id="IPR020449">
    <property type="entry name" value="Tscrpt_reg_AraC-type_HTH"/>
</dbReference>
<dbReference type="InterPro" id="IPR018060">
    <property type="entry name" value="HTH_AraC"/>
</dbReference>
<proteinExistence type="predicted"/>
<dbReference type="SMART" id="SM00342">
    <property type="entry name" value="HTH_ARAC"/>
    <property type="match status" value="1"/>
</dbReference>
<reference evidence="5 6" key="1">
    <citation type="submission" date="2018-06" db="EMBL/GenBank/DDBJ databases">
        <title>Chryseolinea flavus sp. nov., a member of the phylum Bacteroidetes isolated from soil.</title>
        <authorList>
            <person name="Li Y."/>
            <person name="Wang J."/>
        </authorList>
    </citation>
    <scope>NUCLEOTIDE SEQUENCE [LARGE SCALE GENOMIC DNA]</scope>
    <source>
        <strain evidence="5 6">SDU1-6</strain>
    </source>
</reference>
<dbReference type="Pfam" id="PF20240">
    <property type="entry name" value="DUF6597"/>
    <property type="match status" value="1"/>
</dbReference>
<evidence type="ECO:0000256" key="3">
    <source>
        <dbReference type="ARBA" id="ARBA00023163"/>
    </source>
</evidence>
<dbReference type="PANTHER" id="PTHR46796">
    <property type="entry name" value="HTH-TYPE TRANSCRIPTIONAL ACTIVATOR RHAS-RELATED"/>
    <property type="match status" value="1"/>
</dbReference>
<accession>A0A364Y6K3</accession>
<evidence type="ECO:0000313" key="5">
    <source>
        <dbReference type="EMBL" id="RAW02037.1"/>
    </source>
</evidence>
<comment type="caution">
    <text evidence="5">The sequence shown here is derived from an EMBL/GenBank/DDBJ whole genome shotgun (WGS) entry which is preliminary data.</text>
</comment>
<dbReference type="Gene3D" id="1.10.10.60">
    <property type="entry name" value="Homeodomain-like"/>
    <property type="match status" value="1"/>
</dbReference>
<feature type="domain" description="HTH araC/xylS-type" evidence="4">
    <location>
        <begin position="167"/>
        <end position="266"/>
    </location>
</feature>
<dbReference type="SUPFAM" id="SSF46689">
    <property type="entry name" value="Homeodomain-like"/>
    <property type="match status" value="1"/>
</dbReference>
<dbReference type="Proteomes" id="UP000251889">
    <property type="component" value="Unassembled WGS sequence"/>
</dbReference>
<evidence type="ECO:0000256" key="1">
    <source>
        <dbReference type="ARBA" id="ARBA00023015"/>
    </source>
</evidence>
<dbReference type="PRINTS" id="PR00032">
    <property type="entry name" value="HTHARAC"/>
</dbReference>
<dbReference type="OrthoDB" id="635259at2"/>
<dbReference type="InterPro" id="IPR050204">
    <property type="entry name" value="AraC_XylS_family_regulators"/>
</dbReference>
<dbReference type="GO" id="GO:0003700">
    <property type="term" value="F:DNA-binding transcription factor activity"/>
    <property type="evidence" value="ECO:0007669"/>
    <property type="project" value="InterPro"/>
</dbReference>
<keyword evidence="1" id="KW-0805">Transcription regulation</keyword>
<sequence>MKSVCNMINYKTYQPDGCLAEYVRYFWSLEVEVERMNGPFVHRALPDNCIELIFYCRGKLSISSSDGMEGSTFHSGVFGQAKKFRQFKTNQNFRLFGAYLYPHAFMLLFNLPASELLNLKVDSETLWGDNGRVLEERVITAETDLKRVQLVSDFLFKRISITKNHENGFIENFKSVVDNNRVLSIETFADRCNLSRRQFERKFKDFSGFSPKDFFSIVRFKNVLKEIGHGKSLAQVAVNVGYFDQSHFTNEFKKLTGYSPREFAINQFKAADTRATVDFK</sequence>
<keyword evidence="6" id="KW-1185">Reference proteome</keyword>
<dbReference type="AlphaFoldDB" id="A0A364Y6K3"/>
<dbReference type="PROSITE" id="PS01124">
    <property type="entry name" value="HTH_ARAC_FAMILY_2"/>
    <property type="match status" value="1"/>
</dbReference>
<dbReference type="GO" id="GO:0043565">
    <property type="term" value="F:sequence-specific DNA binding"/>
    <property type="evidence" value="ECO:0007669"/>
    <property type="project" value="InterPro"/>
</dbReference>
<evidence type="ECO:0000256" key="2">
    <source>
        <dbReference type="ARBA" id="ARBA00023125"/>
    </source>
</evidence>
<dbReference type="InterPro" id="IPR009057">
    <property type="entry name" value="Homeodomain-like_sf"/>
</dbReference>
<keyword evidence="2" id="KW-0238">DNA-binding</keyword>
<dbReference type="PANTHER" id="PTHR46796:SF13">
    <property type="entry name" value="HTH-TYPE TRANSCRIPTIONAL ACTIVATOR RHAS"/>
    <property type="match status" value="1"/>
</dbReference>
<evidence type="ECO:0000313" key="6">
    <source>
        <dbReference type="Proteomes" id="UP000251889"/>
    </source>
</evidence>
<dbReference type="EMBL" id="QMFY01000002">
    <property type="protein sequence ID" value="RAW02037.1"/>
    <property type="molecule type" value="Genomic_DNA"/>
</dbReference>
<keyword evidence="3" id="KW-0804">Transcription</keyword>